<evidence type="ECO:0000313" key="2">
    <source>
        <dbReference type="EMBL" id="SFJ19146.1"/>
    </source>
</evidence>
<proteinExistence type="predicted"/>
<evidence type="ECO:0000256" key="1">
    <source>
        <dbReference type="SAM" id="SignalP"/>
    </source>
</evidence>
<dbReference type="STRING" id="46223.SAMN05421852_105175"/>
<name>A0A1I3PDQ7_9BACL</name>
<dbReference type="Proteomes" id="UP000199545">
    <property type="component" value="Unassembled WGS sequence"/>
</dbReference>
<dbReference type="AlphaFoldDB" id="A0A1I3PDQ7"/>
<feature type="chain" id="PRO_5039155400" description="Lipoprotein" evidence="1">
    <location>
        <begin position="18"/>
        <end position="247"/>
    </location>
</feature>
<organism evidence="2 3">
    <name type="scientific">Thermoflavimicrobium dichotomicum</name>
    <dbReference type="NCBI Taxonomy" id="46223"/>
    <lineage>
        <taxon>Bacteria</taxon>
        <taxon>Bacillati</taxon>
        <taxon>Bacillota</taxon>
        <taxon>Bacilli</taxon>
        <taxon>Bacillales</taxon>
        <taxon>Thermoactinomycetaceae</taxon>
        <taxon>Thermoflavimicrobium</taxon>
    </lineage>
</organism>
<feature type="signal peptide" evidence="1">
    <location>
        <begin position="1"/>
        <end position="17"/>
    </location>
</feature>
<reference evidence="2 3" key="1">
    <citation type="submission" date="2016-10" db="EMBL/GenBank/DDBJ databases">
        <authorList>
            <person name="de Groot N.N."/>
        </authorList>
    </citation>
    <scope>NUCLEOTIDE SEQUENCE [LARGE SCALE GENOMIC DNA]</scope>
    <source>
        <strain evidence="2 3">DSM 44778</strain>
    </source>
</reference>
<dbReference type="PROSITE" id="PS51257">
    <property type="entry name" value="PROKAR_LIPOPROTEIN"/>
    <property type="match status" value="1"/>
</dbReference>
<sequence>MKKIILTVLVFACILGAACLSVTLASSNTDHDLGIGKNKIELIDKKQLVDNSGLYYFVARKEGKKDINVKINLPDNLTKEQFTEYKNKMPAYFDQIVKEKSNRIPVVITFSKALSVEEYKNFVKENDIDVTQFKIRTMDNGVRATLVGAPENGDLLPQDKLNQFLSKTPNAQFIGIISIEGTIESNKDKFNKIFYDKNVAIADVSKYLLEKRVKESNKFKELKQKDSSYYIDVRVPDFYWYIEDWKE</sequence>
<dbReference type="RefSeq" id="WP_093229252.1">
    <property type="nucleotide sequence ID" value="NZ_FORR01000005.1"/>
</dbReference>
<keyword evidence="1" id="KW-0732">Signal</keyword>
<dbReference type="EMBL" id="FORR01000005">
    <property type="protein sequence ID" value="SFJ19146.1"/>
    <property type="molecule type" value="Genomic_DNA"/>
</dbReference>
<protein>
    <recommendedName>
        <fullName evidence="4">Lipoprotein</fullName>
    </recommendedName>
</protein>
<keyword evidence="3" id="KW-1185">Reference proteome</keyword>
<gene>
    <name evidence="2" type="ORF">SAMN05421852_105175</name>
</gene>
<accession>A0A1I3PDQ7</accession>
<evidence type="ECO:0000313" key="3">
    <source>
        <dbReference type="Proteomes" id="UP000199545"/>
    </source>
</evidence>
<evidence type="ECO:0008006" key="4">
    <source>
        <dbReference type="Google" id="ProtNLM"/>
    </source>
</evidence>